<evidence type="ECO:0000313" key="3">
    <source>
        <dbReference type="Proteomes" id="UP001187471"/>
    </source>
</evidence>
<dbReference type="InterPro" id="IPR052929">
    <property type="entry name" value="RNase_H-like_EbsB-rel"/>
</dbReference>
<dbReference type="CDD" id="cd06222">
    <property type="entry name" value="RNase_H_like"/>
    <property type="match status" value="1"/>
</dbReference>
<dbReference type="Pfam" id="PF13456">
    <property type="entry name" value="RVT_3"/>
    <property type="match status" value="1"/>
</dbReference>
<dbReference type="GO" id="GO:0003676">
    <property type="term" value="F:nucleic acid binding"/>
    <property type="evidence" value="ECO:0007669"/>
    <property type="project" value="InterPro"/>
</dbReference>
<dbReference type="Gene3D" id="3.30.420.10">
    <property type="entry name" value="Ribonuclease H-like superfamily/Ribonuclease H"/>
    <property type="match status" value="1"/>
</dbReference>
<dbReference type="Proteomes" id="UP001187471">
    <property type="component" value="Unassembled WGS sequence"/>
</dbReference>
<dbReference type="InterPro" id="IPR002156">
    <property type="entry name" value="RNaseH_domain"/>
</dbReference>
<reference evidence="2" key="1">
    <citation type="submission" date="2022-12" db="EMBL/GenBank/DDBJ databases">
        <title>Draft genome assemblies for two species of Escallonia (Escalloniales).</title>
        <authorList>
            <person name="Chanderbali A."/>
            <person name="Dervinis C."/>
            <person name="Anghel I."/>
            <person name="Soltis D."/>
            <person name="Soltis P."/>
            <person name="Zapata F."/>
        </authorList>
    </citation>
    <scope>NUCLEOTIDE SEQUENCE</scope>
    <source>
        <strain evidence="2">UCBG92.1500</strain>
        <tissue evidence="2">Leaf</tissue>
    </source>
</reference>
<protein>
    <recommendedName>
        <fullName evidence="1">RNase H type-1 domain-containing protein</fullName>
    </recommendedName>
</protein>
<dbReference type="GO" id="GO:0004523">
    <property type="term" value="F:RNA-DNA hybrid ribonuclease activity"/>
    <property type="evidence" value="ECO:0007669"/>
    <property type="project" value="InterPro"/>
</dbReference>
<dbReference type="InterPro" id="IPR036397">
    <property type="entry name" value="RNaseH_sf"/>
</dbReference>
<sequence>MNPYHVRNEKIFNVTSISPLAAKDLVQSQIREYSLAIAPIRDKSSTIPKESSPTAWSPPPSGYTKLNFDAAYMDQDGSGGIGLILRNKTGLFLAAKAIHISHCLNARTTEALAAREALHRASEIHLSHLIIESNSYGVIKLIDSNQPLPPDNEVIILDCRRFKQQLQDICFSFTLRTGNCSAHIVAKHSRSINGKTLWTSCPPSWLINSLKGDMGFC</sequence>
<dbReference type="InterPro" id="IPR012337">
    <property type="entry name" value="RNaseH-like_sf"/>
</dbReference>
<dbReference type="AlphaFoldDB" id="A0AA88RK61"/>
<keyword evidence="3" id="KW-1185">Reference proteome</keyword>
<accession>A0AA88RK61</accession>
<dbReference type="EMBL" id="JAVXUO010001242">
    <property type="protein sequence ID" value="KAK2984366.1"/>
    <property type="molecule type" value="Genomic_DNA"/>
</dbReference>
<comment type="caution">
    <text evidence="2">The sequence shown here is derived from an EMBL/GenBank/DDBJ whole genome shotgun (WGS) entry which is preliminary data.</text>
</comment>
<organism evidence="2 3">
    <name type="scientific">Escallonia rubra</name>
    <dbReference type="NCBI Taxonomy" id="112253"/>
    <lineage>
        <taxon>Eukaryota</taxon>
        <taxon>Viridiplantae</taxon>
        <taxon>Streptophyta</taxon>
        <taxon>Embryophyta</taxon>
        <taxon>Tracheophyta</taxon>
        <taxon>Spermatophyta</taxon>
        <taxon>Magnoliopsida</taxon>
        <taxon>eudicotyledons</taxon>
        <taxon>Gunneridae</taxon>
        <taxon>Pentapetalae</taxon>
        <taxon>asterids</taxon>
        <taxon>campanulids</taxon>
        <taxon>Escalloniales</taxon>
        <taxon>Escalloniaceae</taxon>
        <taxon>Escallonia</taxon>
    </lineage>
</organism>
<name>A0AA88RK61_9ASTE</name>
<proteinExistence type="predicted"/>
<feature type="domain" description="RNase H type-1" evidence="1">
    <location>
        <begin position="67"/>
        <end position="188"/>
    </location>
</feature>
<dbReference type="SUPFAM" id="SSF53098">
    <property type="entry name" value="Ribonuclease H-like"/>
    <property type="match status" value="1"/>
</dbReference>
<gene>
    <name evidence="2" type="ORF">RJ640_005382</name>
</gene>
<dbReference type="PANTHER" id="PTHR47074:SF11">
    <property type="entry name" value="REVERSE TRANSCRIPTASE-LIKE PROTEIN"/>
    <property type="match status" value="1"/>
</dbReference>
<dbReference type="InterPro" id="IPR044730">
    <property type="entry name" value="RNase_H-like_dom_plant"/>
</dbReference>
<dbReference type="PANTHER" id="PTHR47074">
    <property type="entry name" value="BNAC02G40300D PROTEIN"/>
    <property type="match status" value="1"/>
</dbReference>
<evidence type="ECO:0000259" key="1">
    <source>
        <dbReference type="Pfam" id="PF13456"/>
    </source>
</evidence>
<evidence type="ECO:0000313" key="2">
    <source>
        <dbReference type="EMBL" id="KAK2984366.1"/>
    </source>
</evidence>